<dbReference type="PANTHER" id="PTHR46043">
    <property type="entry name" value="ARM REPEAT SUPERFAMILY PROTEIN"/>
    <property type="match status" value="1"/>
</dbReference>
<evidence type="ECO:0000313" key="4">
    <source>
        <dbReference type="Proteomes" id="UP001491310"/>
    </source>
</evidence>
<dbReference type="InterPro" id="IPR000225">
    <property type="entry name" value="Armadillo"/>
</dbReference>
<feature type="region of interest" description="Disordered" evidence="2">
    <location>
        <begin position="481"/>
        <end position="506"/>
    </location>
</feature>
<feature type="compositionally biased region" description="Low complexity" evidence="2">
    <location>
        <begin position="346"/>
        <end position="361"/>
    </location>
</feature>
<dbReference type="SMART" id="SM00185">
    <property type="entry name" value="ARM"/>
    <property type="match status" value="10"/>
</dbReference>
<dbReference type="PANTHER" id="PTHR46043:SF13">
    <property type="entry name" value="ARM REPEAT SUPERFAMILY PROTEIN"/>
    <property type="match status" value="1"/>
</dbReference>
<feature type="repeat" description="ARM" evidence="1">
    <location>
        <begin position="911"/>
        <end position="952"/>
    </location>
</feature>
<comment type="caution">
    <text evidence="3">The sequence shown here is derived from an EMBL/GenBank/DDBJ whole genome shotgun (WGS) entry which is preliminary data.</text>
</comment>
<evidence type="ECO:0000256" key="1">
    <source>
        <dbReference type="PROSITE-ProRule" id="PRU00259"/>
    </source>
</evidence>
<dbReference type="InterPro" id="IPR011989">
    <property type="entry name" value="ARM-like"/>
</dbReference>
<dbReference type="InterPro" id="IPR016024">
    <property type="entry name" value="ARM-type_fold"/>
</dbReference>
<protein>
    <recommendedName>
        <fullName evidence="5">ARM repeat-containing protein</fullName>
    </recommendedName>
</protein>
<evidence type="ECO:0000256" key="2">
    <source>
        <dbReference type="SAM" id="MobiDB-lite"/>
    </source>
</evidence>
<accession>A0ABR2YAX1</accession>
<feature type="compositionally biased region" description="Basic and acidic residues" evidence="2">
    <location>
        <begin position="667"/>
        <end position="682"/>
    </location>
</feature>
<feature type="region of interest" description="Disordered" evidence="2">
    <location>
        <begin position="343"/>
        <end position="448"/>
    </location>
</feature>
<gene>
    <name evidence="3" type="ORF">WJX75_001832</name>
</gene>
<feature type="repeat" description="ARM" evidence="1">
    <location>
        <begin position="822"/>
        <end position="864"/>
    </location>
</feature>
<dbReference type="Pfam" id="PF00514">
    <property type="entry name" value="Arm"/>
    <property type="match status" value="1"/>
</dbReference>
<keyword evidence="4" id="KW-1185">Reference proteome</keyword>
<reference evidence="3 4" key="1">
    <citation type="journal article" date="2024" name="Nat. Commun.">
        <title>Phylogenomics reveals the evolutionary origins of lichenization in chlorophyte algae.</title>
        <authorList>
            <person name="Puginier C."/>
            <person name="Libourel C."/>
            <person name="Otte J."/>
            <person name="Skaloud P."/>
            <person name="Haon M."/>
            <person name="Grisel S."/>
            <person name="Petersen M."/>
            <person name="Berrin J.G."/>
            <person name="Delaux P.M."/>
            <person name="Dal Grande F."/>
            <person name="Keller J."/>
        </authorList>
    </citation>
    <scope>NUCLEOTIDE SEQUENCE [LARGE SCALE GENOMIC DNA]</scope>
    <source>
        <strain evidence="3 4">SAG 216-7</strain>
    </source>
</reference>
<proteinExistence type="predicted"/>
<evidence type="ECO:0000313" key="3">
    <source>
        <dbReference type="EMBL" id="KAK9901240.1"/>
    </source>
</evidence>
<organism evidence="3 4">
    <name type="scientific">Coccomyxa subellipsoidea</name>
    <dbReference type="NCBI Taxonomy" id="248742"/>
    <lineage>
        <taxon>Eukaryota</taxon>
        <taxon>Viridiplantae</taxon>
        <taxon>Chlorophyta</taxon>
        <taxon>core chlorophytes</taxon>
        <taxon>Trebouxiophyceae</taxon>
        <taxon>Trebouxiophyceae incertae sedis</taxon>
        <taxon>Coccomyxaceae</taxon>
        <taxon>Coccomyxa</taxon>
    </lineage>
</organism>
<dbReference type="Proteomes" id="UP001491310">
    <property type="component" value="Unassembled WGS sequence"/>
</dbReference>
<feature type="compositionally biased region" description="Basic and acidic residues" evidence="2">
    <location>
        <begin position="426"/>
        <end position="435"/>
    </location>
</feature>
<feature type="repeat" description="ARM" evidence="1">
    <location>
        <begin position="735"/>
        <end position="777"/>
    </location>
</feature>
<feature type="repeat" description="ARM" evidence="1">
    <location>
        <begin position="864"/>
        <end position="912"/>
    </location>
</feature>
<name>A0ABR2YAX1_9CHLO</name>
<dbReference type="Gene3D" id="1.25.10.10">
    <property type="entry name" value="Leucine-rich Repeat Variant"/>
    <property type="match status" value="5"/>
</dbReference>
<sequence>MFGILATEDRYRQGWFSRTGTAGQLYLEFFTEILCIEGSVCGWPVTLAIRLTQIRANPGSFQKTSPVVFWLFRLEHRDHGPYFRILGHVAQCMAISRGAEELYLQEARLERQYKDCEPLLKSISTIISSKPTNDAEALSEPSKRAVRRLCGFWDRVVLLHQNGQLRSDFFAPESPWRERGRSFRQLMEPLDIKIMQQEGQLRRSNSGGGMHRPERYKFLEDQEINGSPRWRSGESATIKELLAERRAALRGIDVEALQARAASLSNRPGPAAAAGAGLRCRAASLGTGNAAAFDRVSCHDRAAAQLQSQLAAEAAAFISARALHHTTKERLIKVHDNASTELSAVAKPAATPEIPAAAPAAQGRTEQEPPPPSRRGLQRSNSALAVVKECPTEQEASQAPESPKANENDCPVPPAVSLAQPSPVRTRGDSARRPEPVTTPPNPKTVYPQKAAAAIPSASLPAQPVSASVPAKRVWAAETPQAISDAGPSTPVEEQAPEASLEPPLTPAKAPELASALSWAPTTPDQSMEALPTSIKPDWVQNNLAKTPSQEGQPLKNTGDAVWEAEGVIPLVTMLSLADSTHAIAAASAIGQLASANNKAFQIGVGEAGGLKKLLGMAQSDYPMAAAAAAKALGGLVTRSRVMQESLLGAEGATVIVQLLDTKAETGKSFQKEGSGREDSAQHRRPASNGQDKMQLLRVSLTQQDAWEKQAAAAVALSSFVQGFGPGHKEVMRVGGIPKLVALLGSSSETVKERAIEALLAVVGKDASNQSRLRESGGVPSVLSVMQGAGGAAHSRAAEHAGALLYRLTFYQTAHADLQAAGCIQALVPLLQSGDARLKRHAVWAIQNLTAGGPETEEAICAAGGVPALLSLIRSCIEEPEQATLLEPATVALLNLAAGSDAHKEAIVEADALPVLVKLLTHQGQMAGHAARALWNLTSKHTANQDAVREAGAIPPLVDLLAAPNTIKGSKNGAVPAQEEASGALGSLARGHPPNQDAVRAAGAIARLISLVTSGTPAVRGQAAWALQALTEGNAACREDFKNSNGVAALTGLLRFPEQWNWTPAVGTLKNVAQGERPMTDALLAEGAVPVLVDLLTFGRPILQVGAADTLGSMGAASKEAKTAIHEAGGADKLKELCSAASVASATVKKAAKRALADMGTVKQSRNKDPVMIRAATKVINFKLRLLGMQKIPE</sequence>
<dbReference type="Pfam" id="PF13513">
    <property type="entry name" value="HEAT_EZ"/>
    <property type="match status" value="1"/>
</dbReference>
<feature type="region of interest" description="Disordered" evidence="2">
    <location>
        <begin position="667"/>
        <end position="693"/>
    </location>
</feature>
<dbReference type="PROSITE" id="PS50176">
    <property type="entry name" value="ARM_REPEAT"/>
    <property type="match status" value="5"/>
</dbReference>
<dbReference type="EMBL" id="JALJOT010000018">
    <property type="protein sequence ID" value="KAK9901240.1"/>
    <property type="molecule type" value="Genomic_DNA"/>
</dbReference>
<feature type="repeat" description="ARM" evidence="1">
    <location>
        <begin position="952"/>
        <end position="1003"/>
    </location>
</feature>
<dbReference type="SUPFAM" id="SSF48371">
    <property type="entry name" value="ARM repeat"/>
    <property type="match status" value="2"/>
</dbReference>
<evidence type="ECO:0008006" key="5">
    <source>
        <dbReference type="Google" id="ProtNLM"/>
    </source>
</evidence>